<keyword evidence="1" id="KW-0472">Membrane</keyword>
<feature type="transmembrane region" description="Helical" evidence="1">
    <location>
        <begin position="135"/>
        <end position="153"/>
    </location>
</feature>
<dbReference type="InParanoid" id="A0A078A9V9"/>
<evidence type="ECO:0000313" key="2">
    <source>
        <dbReference type="EMBL" id="CDW78969.1"/>
    </source>
</evidence>
<accession>A0A078A9V9</accession>
<gene>
    <name evidence="2" type="primary">Contig3043.g3250</name>
    <name evidence="2" type="ORF">STYLEM_7954</name>
</gene>
<evidence type="ECO:0000256" key="1">
    <source>
        <dbReference type="SAM" id="Phobius"/>
    </source>
</evidence>
<feature type="transmembrane region" description="Helical" evidence="1">
    <location>
        <begin position="20"/>
        <end position="39"/>
    </location>
</feature>
<feature type="transmembrane region" description="Helical" evidence="1">
    <location>
        <begin position="84"/>
        <end position="115"/>
    </location>
</feature>
<reference evidence="2 3" key="1">
    <citation type="submission" date="2014-06" db="EMBL/GenBank/DDBJ databases">
        <authorList>
            <person name="Swart Estienne"/>
        </authorList>
    </citation>
    <scope>NUCLEOTIDE SEQUENCE [LARGE SCALE GENOMIC DNA]</scope>
    <source>
        <strain evidence="2 3">130c</strain>
    </source>
</reference>
<dbReference type="AlphaFoldDB" id="A0A078A9V9"/>
<name>A0A078A9V9_STYLE</name>
<proteinExistence type="predicted"/>
<dbReference type="EMBL" id="CCKQ01007578">
    <property type="protein sequence ID" value="CDW78969.1"/>
    <property type="molecule type" value="Genomic_DNA"/>
</dbReference>
<keyword evidence="1" id="KW-0812">Transmembrane</keyword>
<keyword evidence="1" id="KW-1133">Transmembrane helix</keyword>
<keyword evidence="3" id="KW-1185">Reference proteome</keyword>
<organism evidence="2 3">
    <name type="scientific">Stylonychia lemnae</name>
    <name type="common">Ciliate</name>
    <dbReference type="NCBI Taxonomy" id="5949"/>
    <lineage>
        <taxon>Eukaryota</taxon>
        <taxon>Sar</taxon>
        <taxon>Alveolata</taxon>
        <taxon>Ciliophora</taxon>
        <taxon>Intramacronucleata</taxon>
        <taxon>Spirotrichea</taxon>
        <taxon>Stichotrichia</taxon>
        <taxon>Sporadotrichida</taxon>
        <taxon>Oxytrichidae</taxon>
        <taxon>Stylonychinae</taxon>
        <taxon>Stylonychia</taxon>
    </lineage>
</organism>
<sequence>MVKLFGVKRIPQKTVFNIGRFGFVITFMVLGFFIITNTIDKQDDLKSYFNFWQAIWPSSQYDQMSRSDALRIFYQQSMFDTQRFITATLLVVAGGLILAENSIGSILGIITVLYYSLIHVNPWVKDDQSSQQQSWVLLIKHAALIGAIMIVMTRGKIQKDGEKVGVKLFKSKAEIANEQYKRRLKQY</sequence>
<evidence type="ECO:0000313" key="3">
    <source>
        <dbReference type="Proteomes" id="UP000039865"/>
    </source>
</evidence>
<protein>
    <submittedName>
        <fullName evidence="2">Uncharacterized protein</fullName>
    </submittedName>
</protein>
<dbReference type="Proteomes" id="UP000039865">
    <property type="component" value="Unassembled WGS sequence"/>
</dbReference>